<dbReference type="RefSeq" id="WP_420905044.1">
    <property type="nucleotide sequence ID" value="NZ_BAAFGK010000004.1"/>
</dbReference>
<comment type="caution">
    <text evidence="2">The sequence shown here is derived from an EMBL/GenBank/DDBJ whole genome shotgun (WGS) entry which is preliminary data.</text>
</comment>
<dbReference type="EMBL" id="BAAFGK010000004">
    <property type="protein sequence ID" value="GAB0057352.1"/>
    <property type="molecule type" value="Genomic_DNA"/>
</dbReference>
<feature type="transmembrane region" description="Helical" evidence="1">
    <location>
        <begin position="42"/>
        <end position="63"/>
    </location>
</feature>
<sequence>MHNTPFESEQQSRLQEMATLLGNITDATPLPSPQHPQTLPHFLRALLLTAFAGVLLAVGSWPLHQQQQPITDQQHAILTALVEQVVSHSGHSHQKIWSSLHKRFEIRRARHLKRGDFDDALGYLSNAMSL</sequence>
<reference evidence="2 3" key="1">
    <citation type="submission" date="2024-09" db="EMBL/GenBank/DDBJ databases">
        <title>Draft genome sequence of Candidatus Magnetaquicoccaceae bacterium FCR-1.</title>
        <authorList>
            <person name="Shimoshige H."/>
            <person name="Shimamura S."/>
            <person name="Taoka A."/>
            <person name="Kobayashi H."/>
            <person name="Maekawa T."/>
        </authorList>
    </citation>
    <scope>NUCLEOTIDE SEQUENCE [LARGE SCALE GENOMIC DNA]</scope>
    <source>
        <strain evidence="2 3">FCR-1</strain>
    </source>
</reference>
<keyword evidence="1" id="KW-1133">Transmembrane helix</keyword>
<accession>A0ABQ0C8Y3</accession>
<keyword evidence="3" id="KW-1185">Reference proteome</keyword>
<evidence type="ECO:0000313" key="3">
    <source>
        <dbReference type="Proteomes" id="UP001628193"/>
    </source>
</evidence>
<keyword evidence="1" id="KW-0812">Transmembrane</keyword>
<proteinExistence type="predicted"/>
<organism evidence="2 3">
    <name type="scientific">Candidatus Magnetaquiglobus chichijimensis</name>
    <dbReference type="NCBI Taxonomy" id="3141448"/>
    <lineage>
        <taxon>Bacteria</taxon>
        <taxon>Pseudomonadati</taxon>
        <taxon>Pseudomonadota</taxon>
        <taxon>Magnetococcia</taxon>
        <taxon>Magnetococcales</taxon>
        <taxon>Candidatus Magnetaquicoccaceae</taxon>
        <taxon>Candidatus Magnetaquiglobus</taxon>
    </lineage>
</organism>
<gene>
    <name evidence="2" type="ORF">SIID45300_01679</name>
</gene>
<dbReference type="Proteomes" id="UP001628193">
    <property type="component" value="Unassembled WGS sequence"/>
</dbReference>
<evidence type="ECO:0000313" key="2">
    <source>
        <dbReference type="EMBL" id="GAB0057352.1"/>
    </source>
</evidence>
<protein>
    <submittedName>
        <fullName evidence="2">Uncharacterized protein</fullName>
    </submittedName>
</protein>
<name>A0ABQ0C8Y3_9PROT</name>
<evidence type="ECO:0000256" key="1">
    <source>
        <dbReference type="SAM" id="Phobius"/>
    </source>
</evidence>
<keyword evidence="1" id="KW-0472">Membrane</keyword>